<dbReference type="Proteomes" id="UP000000684">
    <property type="component" value="Chromosome"/>
</dbReference>
<feature type="signal peptide" evidence="1">
    <location>
        <begin position="1"/>
        <end position="33"/>
    </location>
</feature>
<reference evidence="2 3" key="1">
    <citation type="submission" date="2006-08" db="EMBL/GenBank/DDBJ databases">
        <title>Complete sequence of Shewanella frigidimarina NCIMB 400.</title>
        <authorList>
            <consortium name="US DOE Joint Genome Institute"/>
            <person name="Copeland A."/>
            <person name="Lucas S."/>
            <person name="Lapidus A."/>
            <person name="Barry K."/>
            <person name="Detter J.C."/>
            <person name="Glavina del Rio T."/>
            <person name="Hammon N."/>
            <person name="Israni S."/>
            <person name="Dalin E."/>
            <person name="Tice H."/>
            <person name="Pitluck S."/>
            <person name="Fredrickson J.K."/>
            <person name="Kolker E."/>
            <person name="McCuel L.A."/>
            <person name="DiChristina T."/>
            <person name="Nealson K.H."/>
            <person name="Newman D."/>
            <person name="Tiedje J.M."/>
            <person name="Zhou J."/>
            <person name="Romine M.F."/>
            <person name="Culley D.E."/>
            <person name="Serres M."/>
            <person name="Chertkov O."/>
            <person name="Brettin T."/>
            <person name="Bruce D."/>
            <person name="Han C."/>
            <person name="Tapia R."/>
            <person name="Gilna P."/>
            <person name="Schmutz J."/>
            <person name="Larimer F."/>
            <person name="Land M."/>
            <person name="Hauser L."/>
            <person name="Kyrpides N."/>
            <person name="Mikhailova N."/>
            <person name="Richardson P."/>
        </authorList>
    </citation>
    <scope>NUCLEOTIDE SEQUENCE [LARGE SCALE GENOMIC DNA]</scope>
    <source>
        <strain evidence="2 3">NCIMB 400</strain>
    </source>
</reference>
<dbReference type="KEGG" id="sfr:Sfri_2455"/>
<proteinExistence type="predicted"/>
<evidence type="ECO:0000256" key="1">
    <source>
        <dbReference type="SAM" id="SignalP"/>
    </source>
</evidence>
<evidence type="ECO:0000313" key="3">
    <source>
        <dbReference type="Proteomes" id="UP000000684"/>
    </source>
</evidence>
<feature type="chain" id="PRO_5004166334" description="Lipoprotein" evidence="1">
    <location>
        <begin position="34"/>
        <end position="78"/>
    </location>
</feature>
<name>Q080L5_SHEFN</name>
<evidence type="ECO:0008006" key="4">
    <source>
        <dbReference type="Google" id="ProtNLM"/>
    </source>
</evidence>
<keyword evidence="1" id="KW-0732">Signal</keyword>
<keyword evidence="3" id="KW-1185">Reference proteome</keyword>
<organism evidence="2 3">
    <name type="scientific">Shewanella frigidimarina (strain NCIMB 400)</name>
    <dbReference type="NCBI Taxonomy" id="318167"/>
    <lineage>
        <taxon>Bacteria</taxon>
        <taxon>Pseudomonadati</taxon>
        <taxon>Pseudomonadota</taxon>
        <taxon>Gammaproteobacteria</taxon>
        <taxon>Alteromonadales</taxon>
        <taxon>Shewanellaceae</taxon>
        <taxon>Shewanella</taxon>
    </lineage>
</organism>
<dbReference type="STRING" id="318167.Sfri_2455"/>
<protein>
    <recommendedName>
        <fullName evidence="4">Lipoprotein</fullName>
    </recommendedName>
</protein>
<dbReference type="EMBL" id="CP000447">
    <property type="protein sequence ID" value="ABI72300.1"/>
    <property type="molecule type" value="Genomic_DNA"/>
</dbReference>
<dbReference type="AlphaFoldDB" id="Q080L5"/>
<gene>
    <name evidence="2" type="ordered locus">Sfri_2455</name>
</gene>
<dbReference type="HOGENOM" id="CLU_194519_0_0_6"/>
<sequence length="78" mass="8671" precursor="true">MTLTRQTKSKIMNKHFMTIFISIALMSQLSACAELKQTGKEIGHTTKKVTTAIGHGTRDTVKAIGHETKEVINEIKED</sequence>
<dbReference type="eggNOG" id="ENOG5033HG5">
    <property type="taxonomic scope" value="Bacteria"/>
</dbReference>
<accession>Q080L5</accession>
<evidence type="ECO:0000313" key="2">
    <source>
        <dbReference type="EMBL" id="ABI72300.1"/>
    </source>
</evidence>